<organism evidence="2 3">
    <name type="scientific">Shewanella saliphila</name>
    <dbReference type="NCBI Taxonomy" id="2282698"/>
    <lineage>
        <taxon>Bacteria</taxon>
        <taxon>Pseudomonadati</taxon>
        <taxon>Pseudomonadota</taxon>
        <taxon>Gammaproteobacteria</taxon>
        <taxon>Alteromonadales</taxon>
        <taxon>Shewanellaceae</taxon>
        <taxon>Shewanella</taxon>
    </lineage>
</organism>
<dbReference type="PROSITE" id="PS51257">
    <property type="entry name" value="PROKAR_LIPOPROTEIN"/>
    <property type="match status" value="1"/>
</dbReference>
<dbReference type="InterPro" id="IPR011990">
    <property type="entry name" value="TPR-like_helical_dom_sf"/>
</dbReference>
<dbReference type="Proteomes" id="UP000654367">
    <property type="component" value="Unassembled WGS sequence"/>
</dbReference>
<reference evidence="3" key="1">
    <citation type="journal article" date="2019" name="Int. J. Syst. Evol. Microbiol.">
        <title>The Global Catalogue of Microorganisms (GCM) 10K type strain sequencing project: providing services to taxonomists for standard genome sequencing and annotation.</title>
        <authorList>
            <consortium name="The Broad Institute Genomics Platform"/>
            <consortium name="The Broad Institute Genome Sequencing Center for Infectious Disease"/>
            <person name="Wu L."/>
            <person name="Ma J."/>
        </authorList>
    </citation>
    <scope>NUCLEOTIDE SEQUENCE [LARGE SCALE GENOMIC DNA]</scope>
    <source>
        <strain evidence="3">JCM 32304</strain>
    </source>
</reference>
<keyword evidence="1" id="KW-0732">Signal</keyword>
<dbReference type="Pfam" id="PF14559">
    <property type="entry name" value="TPR_19"/>
    <property type="match status" value="1"/>
</dbReference>
<feature type="signal peptide" evidence="1">
    <location>
        <begin position="1"/>
        <end position="21"/>
    </location>
</feature>
<proteinExistence type="predicted"/>
<accession>A0ABQ2Q0W0</accession>
<keyword evidence="3" id="KW-1185">Reference proteome</keyword>
<dbReference type="SUPFAM" id="SSF48452">
    <property type="entry name" value="TPR-like"/>
    <property type="match status" value="1"/>
</dbReference>
<evidence type="ECO:0000313" key="2">
    <source>
        <dbReference type="EMBL" id="GGP37437.1"/>
    </source>
</evidence>
<dbReference type="RefSeq" id="WP_188916322.1">
    <property type="nucleotide sequence ID" value="NZ_BMQV01000001.1"/>
</dbReference>
<name>A0ABQ2Q0W0_9GAMM</name>
<dbReference type="Gene3D" id="1.25.40.10">
    <property type="entry name" value="Tetratricopeptide repeat domain"/>
    <property type="match status" value="1"/>
</dbReference>
<evidence type="ECO:0000256" key="1">
    <source>
        <dbReference type="SAM" id="SignalP"/>
    </source>
</evidence>
<feature type="chain" id="PRO_5047519387" description="Tetratricopeptide repeat protein" evidence="1">
    <location>
        <begin position="22"/>
        <end position="241"/>
    </location>
</feature>
<gene>
    <name evidence="2" type="ORF">GCM10009409_00340</name>
</gene>
<evidence type="ECO:0008006" key="4">
    <source>
        <dbReference type="Google" id="ProtNLM"/>
    </source>
</evidence>
<evidence type="ECO:0000313" key="3">
    <source>
        <dbReference type="Proteomes" id="UP000654367"/>
    </source>
</evidence>
<comment type="caution">
    <text evidence="2">The sequence shown here is derived from an EMBL/GenBank/DDBJ whole genome shotgun (WGS) entry which is preliminary data.</text>
</comment>
<protein>
    <recommendedName>
        <fullName evidence="4">Tetratricopeptide repeat protein</fullName>
    </recommendedName>
</protein>
<dbReference type="EMBL" id="BMQV01000001">
    <property type="protein sequence ID" value="GGP37437.1"/>
    <property type="molecule type" value="Genomic_DNA"/>
</dbReference>
<sequence length="241" mass="26971">MKTLSYLHIGALCVVALASSACTNTNNTKQVYQPDDQLETLLSKYNVKASYGIHCQGYQGVVSDCGRLANDLGALSMSYPQHQKIGFTSAIVYHQVGQKIDSQMVLDRLLSQQNPMSEVAILRSQIAMQEGNINLARTVLERQVQLQPDHPELHATLAATYYLEGRYKKAEAVIATADRLGAPVWRTNYHLGLIHEAQSHWAQACHFYADTLDSLPDHRQSLSRLLYLSDHPECRVAYSRI</sequence>